<accession>A0A8S3JHL3</accession>
<feature type="domain" description="LIM zinc-binding" evidence="6">
    <location>
        <begin position="1"/>
        <end position="56"/>
    </location>
</feature>
<comment type="caution">
    <text evidence="7">The sequence shown here is derived from an EMBL/GenBank/DDBJ whole genome shotgun (WGS) entry which is preliminary data.</text>
</comment>
<keyword evidence="1 5" id="KW-0479">Metal-binding</keyword>
<dbReference type="PANTHER" id="PTHR24207">
    <property type="entry name" value="ZYX102 PROTEIN"/>
    <property type="match status" value="1"/>
</dbReference>
<sequence length="80" mass="9157">NDEIVGEENGLVAMDRMYHVSCFTCTMCGCRLRGMHFYSMENKPYCESCYINSLEKCVTCLQPITDRVCLLNCLEGEGKR</sequence>
<keyword evidence="4 5" id="KW-0440">LIM domain</keyword>
<dbReference type="Pfam" id="PF00412">
    <property type="entry name" value="LIM"/>
    <property type="match status" value="1"/>
</dbReference>
<proteinExistence type="predicted"/>
<evidence type="ECO:0000256" key="5">
    <source>
        <dbReference type="PROSITE-ProRule" id="PRU00125"/>
    </source>
</evidence>
<evidence type="ECO:0000256" key="2">
    <source>
        <dbReference type="ARBA" id="ARBA00022737"/>
    </source>
</evidence>
<dbReference type="GO" id="GO:0046872">
    <property type="term" value="F:metal ion binding"/>
    <property type="evidence" value="ECO:0007669"/>
    <property type="project" value="UniProtKB-KW"/>
</dbReference>
<dbReference type="PANTHER" id="PTHR24207:SF2">
    <property type="entry name" value="ZYX102 PROTEIN"/>
    <property type="match status" value="1"/>
</dbReference>
<dbReference type="AlphaFoldDB" id="A0A8S3JHL3"/>
<dbReference type="GO" id="GO:0001725">
    <property type="term" value="C:stress fiber"/>
    <property type="evidence" value="ECO:0007669"/>
    <property type="project" value="TreeGrafter"/>
</dbReference>
<protein>
    <recommendedName>
        <fullName evidence="6">LIM zinc-binding domain-containing protein</fullName>
    </recommendedName>
</protein>
<dbReference type="SMART" id="SM00132">
    <property type="entry name" value="LIM"/>
    <property type="match status" value="1"/>
</dbReference>
<evidence type="ECO:0000256" key="1">
    <source>
        <dbReference type="ARBA" id="ARBA00022723"/>
    </source>
</evidence>
<reference evidence="7" key="1">
    <citation type="submission" date="2021-02" db="EMBL/GenBank/DDBJ databases">
        <authorList>
            <person name="Nowell W R."/>
        </authorList>
    </citation>
    <scope>NUCLEOTIDE SEQUENCE</scope>
</reference>
<dbReference type="GO" id="GO:0098609">
    <property type="term" value="P:cell-cell adhesion"/>
    <property type="evidence" value="ECO:0007669"/>
    <property type="project" value="TreeGrafter"/>
</dbReference>
<evidence type="ECO:0000259" key="6">
    <source>
        <dbReference type="PROSITE" id="PS50023"/>
    </source>
</evidence>
<evidence type="ECO:0000313" key="7">
    <source>
        <dbReference type="EMBL" id="CAF5218089.1"/>
    </source>
</evidence>
<dbReference type="SUPFAM" id="SSF57716">
    <property type="entry name" value="Glucocorticoid receptor-like (DNA-binding domain)"/>
    <property type="match status" value="2"/>
</dbReference>
<organism evidence="7 8">
    <name type="scientific">Rotaria magnacalcarata</name>
    <dbReference type="NCBI Taxonomy" id="392030"/>
    <lineage>
        <taxon>Eukaryota</taxon>
        <taxon>Metazoa</taxon>
        <taxon>Spiralia</taxon>
        <taxon>Gnathifera</taxon>
        <taxon>Rotifera</taxon>
        <taxon>Eurotatoria</taxon>
        <taxon>Bdelloidea</taxon>
        <taxon>Philodinida</taxon>
        <taxon>Philodinidae</taxon>
        <taxon>Rotaria</taxon>
    </lineage>
</organism>
<evidence type="ECO:0000256" key="4">
    <source>
        <dbReference type="ARBA" id="ARBA00023038"/>
    </source>
</evidence>
<feature type="non-terminal residue" evidence="7">
    <location>
        <position position="1"/>
    </location>
</feature>
<name>A0A8S3JHL3_9BILA</name>
<dbReference type="EMBL" id="CAJOBJ010361091">
    <property type="protein sequence ID" value="CAF5218089.1"/>
    <property type="molecule type" value="Genomic_DNA"/>
</dbReference>
<evidence type="ECO:0000313" key="8">
    <source>
        <dbReference type="Proteomes" id="UP000681720"/>
    </source>
</evidence>
<dbReference type="Proteomes" id="UP000681720">
    <property type="component" value="Unassembled WGS sequence"/>
</dbReference>
<dbReference type="FunFam" id="2.10.110.10:FF:000047">
    <property type="entry name" value="lipoma-preferred partner isoform X1"/>
    <property type="match status" value="1"/>
</dbReference>
<keyword evidence="3 5" id="KW-0862">Zinc</keyword>
<dbReference type="GO" id="GO:0005925">
    <property type="term" value="C:focal adhesion"/>
    <property type="evidence" value="ECO:0007669"/>
    <property type="project" value="TreeGrafter"/>
</dbReference>
<dbReference type="Gene3D" id="2.10.110.10">
    <property type="entry name" value="Cysteine Rich Protein"/>
    <property type="match status" value="1"/>
</dbReference>
<evidence type="ECO:0000256" key="3">
    <source>
        <dbReference type="ARBA" id="ARBA00022833"/>
    </source>
</evidence>
<keyword evidence="2" id="KW-0677">Repeat</keyword>
<dbReference type="InterPro" id="IPR001781">
    <property type="entry name" value="Znf_LIM"/>
</dbReference>
<dbReference type="PROSITE" id="PS50023">
    <property type="entry name" value="LIM_DOMAIN_2"/>
    <property type="match status" value="1"/>
</dbReference>
<gene>
    <name evidence="7" type="ORF">GIL414_LOCUS82771</name>
</gene>